<dbReference type="SUPFAM" id="SSF51735">
    <property type="entry name" value="NAD(P)-binding Rossmann-fold domains"/>
    <property type="match status" value="1"/>
</dbReference>
<evidence type="ECO:0000313" key="15">
    <source>
        <dbReference type="Proteomes" id="UP000176678"/>
    </source>
</evidence>
<dbReference type="Gene3D" id="3.40.50.720">
    <property type="entry name" value="NAD(P)-binding Rossmann-like Domain"/>
    <property type="match status" value="1"/>
</dbReference>
<evidence type="ECO:0000256" key="6">
    <source>
        <dbReference type="ARBA" id="ARBA00022857"/>
    </source>
</evidence>
<keyword evidence="9 11" id="KW-0486">Methionine biosynthesis</keyword>
<dbReference type="InterPro" id="IPR046346">
    <property type="entry name" value="Aminoacid_DH-like_N_sf"/>
</dbReference>
<keyword evidence="10 11" id="KW-0511">Multifunctional enzyme</keyword>
<feature type="domain" description="Tetrahydrofolate dehydrogenase/cyclohydrolase catalytic" evidence="12">
    <location>
        <begin position="6"/>
        <end position="117"/>
    </location>
</feature>
<keyword evidence="6 11" id="KW-0521">NADP</keyword>
<evidence type="ECO:0000256" key="4">
    <source>
        <dbReference type="ARBA" id="ARBA00022755"/>
    </source>
</evidence>
<evidence type="ECO:0000256" key="9">
    <source>
        <dbReference type="ARBA" id="ARBA00023167"/>
    </source>
</evidence>
<organism evidence="14 15">
    <name type="scientific">Candidatus Uhrbacteria bacterium RIFCSPLOWO2_02_FULL_51_9</name>
    <dbReference type="NCBI Taxonomy" id="1802410"/>
    <lineage>
        <taxon>Bacteria</taxon>
        <taxon>Candidatus Uhriibacteriota</taxon>
    </lineage>
</organism>
<keyword evidence="3 11" id="KW-0554">One-carbon metabolism</keyword>
<feature type="binding site" evidence="11">
    <location>
        <position position="241"/>
    </location>
    <ligand>
        <name>NADP(+)</name>
        <dbReference type="ChEBI" id="CHEBI:58349"/>
    </ligand>
</feature>
<comment type="similarity">
    <text evidence="11">Belongs to the tetrahydrofolate dehydrogenase/cyclohydrolase family.</text>
</comment>
<comment type="caution">
    <text evidence="11">Lacks conserved residue(s) required for the propagation of feature annotation.</text>
</comment>
<dbReference type="InterPro" id="IPR000672">
    <property type="entry name" value="THF_DH/CycHdrlase"/>
</dbReference>
<dbReference type="GO" id="GO:0000105">
    <property type="term" value="P:L-histidine biosynthetic process"/>
    <property type="evidence" value="ECO:0007669"/>
    <property type="project" value="UniProtKB-KW"/>
</dbReference>
<dbReference type="GO" id="GO:0009086">
    <property type="term" value="P:methionine biosynthetic process"/>
    <property type="evidence" value="ECO:0007669"/>
    <property type="project" value="UniProtKB-KW"/>
</dbReference>
<dbReference type="FunFam" id="3.40.50.10860:FF:000005">
    <property type="entry name" value="C-1-tetrahydrofolate synthase, cytoplasmic, putative"/>
    <property type="match status" value="1"/>
</dbReference>
<dbReference type="HAMAP" id="MF_01576">
    <property type="entry name" value="THF_DHG_CYH"/>
    <property type="match status" value="1"/>
</dbReference>
<comment type="subunit">
    <text evidence="2 11">Homodimer.</text>
</comment>
<evidence type="ECO:0000256" key="3">
    <source>
        <dbReference type="ARBA" id="ARBA00022563"/>
    </source>
</evidence>
<dbReference type="InterPro" id="IPR036291">
    <property type="entry name" value="NAD(P)-bd_dom_sf"/>
</dbReference>
<gene>
    <name evidence="11" type="primary">folD</name>
    <name evidence="14" type="ORF">A3H75_01125</name>
</gene>
<evidence type="ECO:0000256" key="1">
    <source>
        <dbReference type="ARBA" id="ARBA00004777"/>
    </source>
</evidence>
<evidence type="ECO:0000259" key="12">
    <source>
        <dbReference type="Pfam" id="PF00763"/>
    </source>
</evidence>
<comment type="catalytic activity">
    <reaction evidence="11">
        <text>(6R)-5,10-methenyltetrahydrofolate + H2O = (6R)-10-formyltetrahydrofolate + H(+)</text>
        <dbReference type="Rhea" id="RHEA:23700"/>
        <dbReference type="ChEBI" id="CHEBI:15377"/>
        <dbReference type="ChEBI" id="CHEBI:15378"/>
        <dbReference type="ChEBI" id="CHEBI:57455"/>
        <dbReference type="ChEBI" id="CHEBI:195366"/>
        <dbReference type="EC" id="3.5.4.9"/>
    </reaction>
</comment>
<dbReference type="SUPFAM" id="SSF53223">
    <property type="entry name" value="Aminoacid dehydrogenase-like, N-terminal domain"/>
    <property type="match status" value="1"/>
</dbReference>
<dbReference type="GO" id="GO:0006164">
    <property type="term" value="P:purine nucleotide biosynthetic process"/>
    <property type="evidence" value="ECO:0007669"/>
    <property type="project" value="UniProtKB-KW"/>
</dbReference>
<dbReference type="Pfam" id="PF00763">
    <property type="entry name" value="THF_DHG_CYH"/>
    <property type="match status" value="1"/>
</dbReference>
<dbReference type="PANTHER" id="PTHR48099:SF5">
    <property type="entry name" value="C-1-TETRAHYDROFOLATE SYNTHASE, CYTOPLASMIC"/>
    <property type="match status" value="1"/>
</dbReference>
<evidence type="ECO:0000256" key="8">
    <source>
        <dbReference type="ARBA" id="ARBA00023102"/>
    </source>
</evidence>
<reference evidence="14 15" key="1">
    <citation type="journal article" date="2016" name="Nat. Commun.">
        <title>Thousands of microbial genomes shed light on interconnected biogeochemical processes in an aquifer system.</title>
        <authorList>
            <person name="Anantharaman K."/>
            <person name="Brown C.T."/>
            <person name="Hug L.A."/>
            <person name="Sharon I."/>
            <person name="Castelle C.J."/>
            <person name="Probst A.J."/>
            <person name="Thomas B.C."/>
            <person name="Singh A."/>
            <person name="Wilkins M.J."/>
            <person name="Karaoz U."/>
            <person name="Brodie E.L."/>
            <person name="Williams K.H."/>
            <person name="Hubbard S.S."/>
            <person name="Banfield J.F."/>
        </authorList>
    </citation>
    <scope>NUCLEOTIDE SEQUENCE [LARGE SCALE GENOMIC DNA]</scope>
</reference>
<dbReference type="GO" id="GO:0004477">
    <property type="term" value="F:methenyltetrahydrofolate cyclohydrolase activity"/>
    <property type="evidence" value="ECO:0007669"/>
    <property type="project" value="UniProtKB-UniRule"/>
</dbReference>
<comment type="pathway">
    <text evidence="1 11">One-carbon metabolism; tetrahydrofolate interconversion.</text>
</comment>
<keyword evidence="4 11" id="KW-0658">Purine biosynthesis</keyword>
<sequence length="294" mass="31790">MPANILDGRAIAAAIRDKVKEKIKTSGITPGLAVVLVGGNPASHTYVELKERACQDVGIHFEKYLFTETEPQERVITRIQELNARHDIHAILVQLPLPNSFDENAVIRTMDHRKDVDGFHPANITAVLQGGGYHPLPVLIKAIMRLIEETRVPLAGKSATILGNSDVFMKPLGAVLARAGMTVEWTTPPNPPSPKASEDYFSEQMLEKIKNADVLVVAVGKPWAITPDLVKSGAIVIDVGTTRDPETGQLHGDVHPDVANIAAWITPVPGGVGPVTVAMLLENTIILAERFRNA</sequence>
<feature type="binding site" evidence="11">
    <location>
        <begin position="163"/>
        <end position="165"/>
    </location>
    <ligand>
        <name>NADP(+)</name>
        <dbReference type="ChEBI" id="CHEBI:58349"/>
    </ligand>
</feature>
<dbReference type="EMBL" id="MGES01000045">
    <property type="protein sequence ID" value="OGL88467.1"/>
    <property type="molecule type" value="Genomic_DNA"/>
</dbReference>
<keyword evidence="11" id="KW-0028">Amino-acid biosynthesis</keyword>
<comment type="caution">
    <text evidence="14">The sequence shown here is derived from an EMBL/GenBank/DDBJ whole genome shotgun (WGS) entry which is preliminary data.</text>
</comment>
<evidence type="ECO:0000256" key="11">
    <source>
        <dbReference type="HAMAP-Rule" id="MF_01576"/>
    </source>
</evidence>
<dbReference type="GO" id="GO:0004488">
    <property type="term" value="F:methylenetetrahydrofolate dehydrogenase (NADP+) activity"/>
    <property type="evidence" value="ECO:0007669"/>
    <property type="project" value="UniProtKB-UniRule"/>
</dbReference>
<dbReference type="InterPro" id="IPR020631">
    <property type="entry name" value="THF_DH/CycHdrlase_NAD-bd_dom"/>
</dbReference>
<proteinExistence type="inferred from homology"/>
<dbReference type="Pfam" id="PF02882">
    <property type="entry name" value="THF_DHG_CYH_C"/>
    <property type="match status" value="1"/>
</dbReference>
<dbReference type="UniPathway" id="UPA00193"/>
<dbReference type="Gene3D" id="3.40.50.10860">
    <property type="entry name" value="Leucine Dehydrogenase, chain A, domain 1"/>
    <property type="match status" value="1"/>
</dbReference>
<evidence type="ECO:0000256" key="2">
    <source>
        <dbReference type="ARBA" id="ARBA00011738"/>
    </source>
</evidence>
<feature type="domain" description="Tetrahydrofolate dehydrogenase/cyclohydrolase NAD(P)-binding" evidence="13">
    <location>
        <begin position="141"/>
        <end position="290"/>
    </location>
</feature>
<evidence type="ECO:0000256" key="10">
    <source>
        <dbReference type="ARBA" id="ARBA00023268"/>
    </source>
</evidence>
<accession>A0A1F7VEP2</accession>
<dbReference type="EC" id="3.5.4.9" evidence="11"/>
<dbReference type="InterPro" id="IPR020630">
    <property type="entry name" value="THF_DH/CycHdrlase_cat_dom"/>
</dbReference>
<name>A0A1F7VEP2_9BACT</name>
<comment type="function">
    <text evidence="11">Catalyzes the oxidation of 5,10-methylenetetrahydrofolate to 5,10-methenyltetrahydrofolate and then the hydrolysis of 5,10-methenyltetrahydrofolate to 10-formyltetrahydrofolate.</text>
</comment>
<keyword evidence="5 11" id="KW-0378">Hydrolase</keyword>
<dbReference type="EC" id="1.5.1.5" evidence="11"/>
<dbReference type="GO" id="GO:0035999">
    <property type="term" value="P:tetrahydrofolate interconversion"/>
    <property type="evidence" value="ECO:0007669"/>
    <property type="project" value="UniProtKB-UniRule"/>
</dbReference>
<dbReference type="PANTHER" id="PTHR48099">
    <property type="entry name" value="C-1-TETRAHYDROFOLATE SYNTHASE, CYTOPLASMIC-RELATED"/>
    <property type="match status" value="1"/>
</dbReference>
<dbReference type="GO" id="GO:0005829">
    <property type="term" value="C:cytosol"/>
    <property type="evidence" value="ECO:0007669"/>
    <property type="project" value="TreeGrafter"/>
</dbReference>
<protein>
    <recommendedName>
        <fullName evidence="11">Bifunctional protein FolD</fullName>
    </recommendedName>
    <domain>
        <recommendedName>
            <fullName evidence="11">Methylenetetrahydrofolate dehydrogenase</fullName>
            <ecNumber evidence="11">1.5.1.5</ecNumber>
        </recommendedName>
    </domain>
    <domain>
        <recommendedName>
            <fullName evidence="11">Methenyltetrahydrofolate cyclohydrolase</fullName>
            <ecNumber evidence="11">3.5.4.9</ecNumber>
        </recommendedName>
    </domain>
</protein>
<evidence type="ECO:0000256" key="7">
    <source>
        <dbReference type="ARBA" id="ARBA00023002"/>
    </source>
</evidence>
<dbReference type="STRING" id="1802410.A3H75_01125"/>
<evidence type="ECO:0000313" key="14">
    <source>
        <dbReference type="EMBL" id="OGL88467.1"/>
    </source>
</evidence>
<evidence type="ECO:0000256" key="5">
    <source>
        <dbReference type="ARBA" id="ARBA00022801"/>
    </source>
</evidence>
<dbReference type="AlphaFoldDB" id="A0A1F7VEP2"/>
<dbReference type="PRINTS" id="PR00085">
    <property type="entry name" value="THFDHDRGNASE"/>
</dbReference>
<keyword evidence="7 11" id="KW-0560">Oxidoreductase</keyword>
<comment type="catalytic activity">
    <reaction evidence="11">
        <text>(6R)-5,10-methylene-5,6,7,8-tetrahydrofolate + NADP(+) = (6R)-5,10-methenyltetrahydrofolate + NADPH</text>
        <dbReference type="Rhea" id="RHEA:22812"/>
        <dbReference type="ChEBI" id="CHEBI:15636"/>
        <dbReference type="ChEBI" id="CHEBI:57455"/>
        <dbReference type="ChEBI" id="CHEBI:57783"/>
        <dbReference type="ChEBI" id="CHEBI:58349"/>
        <dbReference type="EC" id="1.5.1.5"/>
    </reaction>
</comment>
<keyword evidence="8 11" id="KW-0368">Histidine biosynthesis</keyword>
<evidence type="ECO:0000259" key="13">
    <source>
        <dbReference type="Pfam" id="PF02882"/>
    </source>
</evidence>
<dbReference type="Proteomes" id="UP000176678">
    <property type="component" value="Unassembled WGS sequence"/>
</dbReference>